<keyword evidence="2" id="KW-1185">Reference proteome</keyword>
<accession>A0A392RXJ8</accession>
<dbReference type="EMBL" id="LXQA010287962">
    <property type="protein sequence ID" value="MCI41109.1"/>
    <property type="molecule type" value="Genomic_DNA"/>
</dbReference>
<proteinExistence type="predicted"/>
<evidence type="ECO:0000313" key="2">
    <source>
        <dbReference type="Proteomes" id="UP000265520"/>
    </source>
</evidence>
<organism evidence="1 2">
    <name type="scientific">Trifolium medium</name>
    <dbReference type="NCBI Taxonomy" id="97028"/>
    <lineage>
        <taxon>Eukaryota</taxon>
        <taxon>Viridiplantae</taxon>
        <taxon>Streptophyta</taxon>
        <taxon>Embryophyta</taxon>
        <taxon>Tracheophyta</taxon>
        <taxon>Spermatophyta</taxon>
        <taxon>Magnoliopsida</taxon>
        <taxon>eudicotyledons</taxon>
        <taxon>Gunneridae</taxon>
        <taxon>Pentapetalae</taxon>
        <taxon>rosids</taxon>
        <taxon>fabids</taxon>
        <taxon>Fabales</taxon>
        <taxon>Fabaceae</taxon>
        <taxon>Papilionoideae</taxon>
        <taxon>50 kb inversion clade</taxon>
        <taxon>NPAAA clade</taxon>
        <taxon>Hologalegina</taxon>
        <taxon>IRL clade</taxon>
        <taxon>Trifolieae</taxon>
        <taxon>Trifolium</taxon>
    </lineage>
</organism>
<sequence>SDTSSPVVTDPVLRGPVGSVSVPTATVASSPDLNRCRLSFGGNAQVCVEACRHRFYIWFSNALVGCSDIKCVGSLIVVVVFPSALMVCIAASDCFF</sequence>
<dbReference type="AlphaFoldDB" id="A0A392RXJ8"/>
<name>A0A392RXJ8_9FABA</name>
<comment type="caution">
    <text evidence="1">The sequence shown here is derived from an EMBL/GenBank/DDBJ whole genome shotgun (WGS) entry which is preliminary data.</text>
</comment>
<protein>
    <submittedName>
        <fullName evidence="1">Uncharacterized protein</fullName>
    </submittedName>
</protein>
<feature type="non-terminal residue" evidence="1">
    <location>
        <position position="1"/>
    </location>
</feature>
<dbReference type="Proteomes" id="UP000265520">
    <property type="component" value="Unassembled WGS sequence"/>
</dbReference>
<evidence type="ECO:0000313" key="1">
    <source>
        <dbReference type="EMBL" id="MCI41109.1"/>
    </source>
</evidence>
<reference evidence="1 2" key="1">
    <citation type="journal article" date="2018" name="Front. Plant Sci.">
        <title>Red Clover (Trifolium pratense) and Zigzag Clover (T. medium) - A Picture of Genomic Similarities and Differences.</title>
        <authorList>
            <person name="Dluhosova J."/>
            <person name="Istvanek J."/>
            <person name="Nedelnik J."/>
            <person name="Repkova J."/>
        </authorList>
    </citation>
    <scope>NUCLEOTIDE SEQUENCE [LARGE SCALE GENOMIC DNA]</scope>
    <source>
        <strain evidence="2">cv. 10/8</strain>
        <tissue evidence="1">Leaf</tissue>
    </source>
</reference>